<name>A0A2U2EFT8_9FIRM</name>
<gene>
    <name evidence="1" type="ORF">LD38_11455</name>
</gene>
<evidence type="ECO:0000313" key="1">
    <source>
        <dbReference type="EMBL" id="PWE83179.1"/>
    </source>
</evidence>
<evidence type="ECO:0008006" key="3">
    <source>
        <dbReference type="Google" id="ProtNLM"/>
    </source>
</evidence>
<protein>
    <recommendedName>
        <fullName evidence="3">DNA-binding protein</fullName>
    </recommendedName>
</protein>
<sequence length="64" mass="7696">MPLTLEDFKKFTQKNMLDTTEVCNTLECSRQNISYIVKKKHILPIKESVRGNLYDKCEILRYKW</sequence>
<organism evidence="1 2">
    <name type="scientific">Agathobacter rectalis</name>
    <dbReference type="NCBI Taxonomy" id="39491"/>
    <lineage>
        <taxon>Bacteria</taxon>
        <taxon>Bacillati</taxon>
        <taxon>Bacillota</taxon>
        <taxon>Clostridia</taxon>
        <taxon>Lachnospirales</taxon>
        <taxon>Lachnospiraceae</taxon>
        <taxon>Agathobacter</taxon>
    </lineage>
</organism>
<accession>A0A2U2EFT8</accession>
<reference evidence="1 2" key="1">
    <citation type="submission" date="2014-09" db="EMBL/GenBank/DDBJ databases">
        <title>Butyrate-producing bacteria isolated from human gut.</title>
        <authorList>
            <person name="Zhang Q."/>
            <person name="Zhao L."/>
        </authorList>
    </citation>
    <scope>NUCLEOTIDE SEQUENCE [LARGE SCALE GENOMIC DNA]</scope>
    <source>
        <strain evidence="1 2">R22</strain>
    </source>
</reference>
<dbReference type="Proteomes" id="UP000245905">
    <property type="component" value="Unassembled WGS sequence"/>
</dbReference>
<dbReference type="AlphaFoldDB" id="A0A2U2EFT8"/>
<evidence type="ECO:0000313" key="2">
    <source>
        <dbReference type="Proteomes" id="UP000245905"/>
    </source>
</evidence>
<dbReference type="EMBL" id="JRFS01000025">
    <property type="protein sequence ID" value="PWE83179.1"/>
    <property type="molecule type" value="Genomic_DNA"/>
</dbReference>
<proteinExistence type="predicted"/>
<comment type="caution">
    <text evidence="1">The sequence shown here is derived from an EMBL/GenBank/DDBJ whole genome shotgun (WGS) entry which is preliminary data.</text>
</comment>